<gene>
    <name evidence="2" type="ORF">EAT49_13455</name>
</gene>
<keyword evidence="3" id="KW-1185">Reference proteome</keyword>
<dbReference type="OrthoDB" id="9794917at2"/>
<evidence type="ECO:0000313" key="3">
    <source>
        <dbReference type="Proteomes" id="UP000268016"/>
    </source>
</evidence>
<organism evidence="2 3">
    <name type="scientific">Histidinibacterium lentulum</name>
    <dbReference type="NCBI Taxonomy" id="2480588"/>
    <lineage>
        <taxon>Bacteria</taxon>
        <taxon>Pseudomonadati</taxon>
        <taxon>Pseudomonadota</taxon>
        <taxon>Alphaproteobacteria</taxon>
        <taxon>Rhodobacterales</taxon>
        <taxon>Paracoccaceae</taxon>
        <taxon>Histidinibacterium</taxon>
    </lineage>
</organism>
<dbReference type="PANTHER" id="PTHR36437:SF2">
    <property type="entry name" value="GLYOXALASE_BLEOMYCIN RESISTANCE PROTEIN_DIOXYGENASE"/>
    <property type="match status" value="1"/>
</dbReference>
<accession>A0A3N2QYH0</accession>
<dbReference type="SUPFAM" id="SSF54593">
    <property type="entry name" value="Glyoxalase/Bleomycin resistance protein/Dihydroxybiphenyl dioxygenase"/>
    <property type="match status" value="1"/>
</dbReference>
<sequence length="132" mass="14562">MRLDLVTLVVAEYDPAIAFFTGALGFELVADEPSVSSRDPQVKKRWVVVRPPGGGPGLVLARAASTAERARIGDQTGGRVALFLATDDFDRDHDAFRQRGVVFLEAPRETSYGRVAVFQDCEGNLWDLIERR</sequence>
<comment type="caution">
    <text evidence="2">The sequence shown here is derived from an EMBL/GenBank/DDBJ whole genome shotgun (WGS) entry which is preliminary data.</text>
</comment>
<name>A0A3N2QYH0_9RHOB</name>
<dbReference type="Pfam" id="PF00903">
    <property type="entry name" value="Glyoxalase"/>
    <property type="match status" value="1"/>
</dbReference>
<dbReference type="RefSeq" id="WP_123642803.1">
    <property type="nucleotide sequence ID" value="NZ_ML119086.1"/>
</dbReference>
<evidence type="ECO:0000313" key="2">
    <source>
        <dbReference type="EMBL" id="ROU00255.1"/>
    </source>
</evidence>
<dbReference type="PROSITE" id="PS51819">
    <property type="entry name" value="VOC"/>
    <property type="match status" value="1"/>
</dbReference>
<dbReference type="Gene3D" id="3.10.180.10">
    <property type="entry name" value="2,3-Dihydroxybiphenyl 1,2-Dioxygenase, domain 1"/>
    <property type="match status" value="1"/>
</dbReference>
<dbReference type="InterPro" id="IPR037523">
    <property type="entry name" value="VOC_core"/>
</dbReference>
<dbReference type="PANTHER" id="PTHR36437">
    <property type="entry name" value="GLYOXALASE/BLEOMYCIN RESISTANCE PROTEIN/DIOXYGENASE"/>
    <property type="match status" value="1"/>
</dbReference>
<evidence type="ECO:0000259" key="1">
    <source>
        <dbReference type="PROSITE" id="PS51819"/>
    </source>
</evidence>
<dbReference type="AlphaFoldDB" id="A0A3N2QYH0"/>
<dbReference type="InterPro" id="IPR029068">
    <property type="entry name" value="Glyas_Bleomycin-R_OHBP_Dase"/>
</dbReference>
<dbReference type="InterPro" id="IPR004360">
    <property type="entry name" value="Glyas_Fos-R_dOase_dom"/>
</dbReference>
<feature type="domain" description="VOC" evidence="1">
    <location>
        <begin position="2"/>
        <end position="131"/>
    </location>
</feature>
<reference evidence="2 3" key="1">
    <citation type="submission" date="2018-10" db="EMBL/GenBank/DDBJ databases">
        <title>Histidinibacterium lentulum gen. nov., sp. nov., a marine bacterium from the culture broth of Picochlorum sp. 122.</title>
        <authorList>
            <person name="Wang G."/>
        </authorList>
    </citation>
    <scope>NUCLEOTIDE SEQUENCE [LARGE SCALE GENOMIC DNA]</scope>
    <source>
        <strain evidence="2 3">B17</strain>
    </source>
</reference>
<dbReference type="Proteomes" id="UP000268016">
    <property type="component" value="Unassembled WGS sequence"/>
</dbReference>
<proteinExistence type="predicted"/>
<protein>
    <submittedName>
        <fullName evidence="2">VOC family protein</fullName>
    </submittedName>
</protein>
<dbReference type="EMBL" id="RDRB01000006">
    <property type="protein sequence ID" value="ROU00255.1"/>
    <property type="molecule type" value="Genomic_DNA"/>
</dbReference>